<keyword evidence="2" id="KW-1133">Transmembrane helix</keyword>
<gene>
    <name evidence="4" type="primary">ORF115208</name>
</gene>
<protein>
    <recommendedName>
        <fullName evidence="3">LolA-like domain-containing protein</fullName>
    </recommendedName>
</protein>
<reference evidence="4" key="1">
    <citation type="submission" date="2014-12" db="EMBL/GenBank/DDBJ databases">
        <title>Insight into the proteome of Arion vulgaris.</title>
        <authorList>
            <person name="Aradska J."/>
            <person name="Bulat T."/>
            <person name="Smidak R."/>
            <person name="Sarate P."/>
            <person name="Gangsoo J."/>
            <person name="Sialana F."/>
            <person name="Bilban M."/>
            <person name="Lubec G."/>
        </authorList>
    </citation>
    <scope>NUCLEOTIDE SEQUENCE</scope>
    <source>
        <tissue evidence="4">Skin</tissue>
    </source>
</reference>
<dbReference type="EMBL" id="HACG01032533">
    <property type="protein sequence ID" value="CEK79398.1"/>
    <property type="molecule type" value="Transcribed_RNA"/>
</dbReference>
<dbReference type="PANTHER" id="PTHR36902:SF1">
    <property type="entry name" value="ENRICHED IN SURFACE-LABELED PROTEOME PROTEIN 9"/>
    <property type="match status" value="1"/>
</dbReference>
<feature type="transmembrane region" description="Helical" evidence="2">
    <location>
        <begin position="679"/>
        <end position="701"/>
    </location>
</feature>
<keyword evidence="2" id="KW-0812">Transmembrane</keyword>
<dbReference type="AlphaFoldDB" id="A0A0B7AF44"/>
<feature type="region of interest" description="Disordered" evidence="1">
    <location>
        <begin position="653"/>
        <end position="674"/>
    </location>
</feature>
<evidence type="ECO:0000313" key="4">
    <source>
        <dbReference type="EMBL" id="CEK79398.1"/>
    </source>
</evidence>
<proteinExistence type="predicted"/>
<evidence type="ECO:0000259" key="3">
    <source>
        <dbReference type="Pfam" id="PF25898"/>
    </source>
</evidence>
<name>A0A0B7AF44_9EUPU</name>
<evidence type="ECO:0000256" key="2">
    <source>
        <dbReference type="SAM" id="Phobius"/>
    </source>
</evidence>
<feature type="domain" description="LolA-like" evidence="3">
    <location>
        <begin position="53"/>
        <end position="246"/>
    </location>
</feature>
<evidence type="ECO:0000256" key="1">
    <source>
        <dbReference type="SAM" id="MobiDB-lite"/>
    </source>
</evidence>
<sequence length="719" mass="80583">MENLRSDCSRLLAVLFVVSQSLFIHTQAFSWVPPSSRCETSPEANTWTGPVPDMPILPLQYSMKVEANILQKNKSVEVEEHYDSVNQRASVSITRNGTTVVSIFNFNTSQRYDIYSNGSCETRPSSSDYLGLVRRGQQNKPVMAPVNDVFRFGKGFNMTYVGKENVRGINVNHWTSCQNWTQFGAAFQLDYYFSDPDYTTATGASQIPIRAVLNGTAINRMSGPNQTMHTFQHSYEFISFRAGPPLNDEVFQIPAGIVCTGRSDNKPLPPIPDQLEISMEVTVPVENQLTWEEYLFYDYNHKLVETITTMVIPEESEDMDKLRSGQMKADNDNLIALSISVVRDYSNGLVYVTEQTNKTCLVKKMSSSTSDLTMAHGQSLLAIANSDRKFMYQGQATVRRLLVDIWAMEQGGVSTELYFLPKVGSHPFQQLVGMFIKNRTAADTVDLPKIFDEVFQSESKLRQELDISNPQQNQRITGDQMSWGLQLEKVLDQHLSKKLLNIFHYSPLHLSTNNFQISHCYQDQEINEVMLIIMADYYKDVLLNFVGFSNSLRNAIAQRAGVSLLHISNLMPSPYKLDATDATKVTFSLLGAARVQGTAQKSITQSKQDLLKAISNGITFHVQYHAHSKDFMVHKSMYVIDYKSSANANSTLVNGSQADGEKSTRKSDSSSVKYSPSTVAGIAIGTLCLGVVIGLGAIFLLHRWKHPGELLFQYKNTTC</sequence>
<feature type="domain" description="LolA-like" evidence="3">
    <location>
        <begin position="254"/>
        <end position="521"/>
    </location>
</feature>
<organism evidence="4">
    <name type="scientific">Arion vulgaris</name>
    <dbReference type="NCBI Taxonomy" id="1028688"/>
    <lineage>
        <taxon>Eukaryota</taxon>
        <taxon>Metazoa</taxon>
        <taxon>Spiralia</taxon>
        <taxon>Lophotrochozoa</taxon>
        <taxon>Mollusca</taxon>
        <taxon>Gastropoda</taxon>
        <taxon>Heterobranchia</taxon>
        <taxon>Euthyneura</taxon>
        <taxon>Panpulmonata</taxon>
        <taxon>Eupulmonata</taxon>
        <taxon>Stylommatophora</taxon>
        <taxon>Helicina</taxon>
        <taxon>Arionoidea</taxon>
        <taxon>Arionidae</taxon>
        <taxon>Arion</taxon>
    </lineage>
</organism>
<dbReference type="InterPro" id="IPR058831">
    <property type="entry name" value="LolA-like_dom_2nd"/>
</dbReference>
<accession>A0A0B7AF44</accession>
<keyword evidence="2" id="KW-0472">Membrane</keyword>
<dbReference type="PANTHER" id="PTHR36902">
    <property type="entry name" value="ENRICHED IN SURFACE-LABELED PROTEOME PROTEIN 9"/>
    <property type="match status" value="1"/>
</dbReference>
<feature type="compositionally biased region" description="Basic and acidic residues" evidence="1">
    <location>
        <begin position="659"/>
        <end position="668"/>
    </location>
</feature>
<dbReference type="Pfam" id="PF25898">
    <property type="entry name" value="LolA_2nd_metazoa"/>
    <property type="match status" value="2"/>
</dbReference>